<dbReference type="PROSITE" id="PS00053">
    <property type="entry name" value="RIBOSOMAL_S8"/>
    <property type="match status" value="1"/>
</dbReference>
<dbReference type="SUPFAM" id="SSF56047">
    <property type="entry name" value="Ribosomal protein S8"/>
    <property type="match status" value="1"/>
</dbReference>
<dbReference type="Pfam" id="PF00410">
    <property type="entry name" value="Ribosomal_S8"/>
    <property type="match status" value="1"/>
</dbReference>
<evidence type="ECO:0000256" key="9">
    <source>
        <dbReference type="RuleBase" id="RU003660"/>
    </source>
</evidence>
<dbReference type="HAMAP" id="MF_01302_B">
    <property type="entry name" value="Ribosomal_uS8_B"/>
    <property type="match status" value="1"/>
</dbReference>
<dbReference type="NCBIfam" id="NF001109">
    <property type="entry name" value="PRK00136.1"/>
    <property type="match status" value="1"/>
</dbReference>
<comment type="subunit">
    <text evidence="7 8">Part of the 30S ribosomal subunit. Contacts proteins S5 and S12.</text>
</comment>
<dbReference type="AlphaFoldDB" id="H8K6N7"/>
<dbReference type="eggNOG" id="COG0096">
    <property type="taxonomic scope" value="Bacteria"/>
</dbReference>
<evidence type="ECO:0000256" key="7">
    <source>
        <dbReference type="ARBA" id="ARBA00046740"/>
    </source>
</evidence>
<name>H8K6N7_RICAC</name>
<dbReference type="InterPro" id="IPR047863">
    <property type="entry name" value="Ribosomal_uS8_CS"/>
</dbReference>
<dbReference type="InterPro" id="IPR000630">
    <property type="entry name" value="Ribosomal_uS8"/>
</dbReference>
<dbReference type="RefSeq" id="WP_014412461.1">
    <property type="nucleotide sequence ID" value="NC_017058.1"/>
</dbReference>
<dbReference type="EMBL" id="CP003338">
    <property type="protein sequence ID" value="AFC70930.1"/>
    <property type="molecule type" value="Genomic_DNA"/>
</dbReference>
<dbReference type="Proteomes" id="UP000007589">
    <property type="component" value="Chromosome"/>
</dbReference>
<keyword evidence="3 8" id="KW-0694">RNA-binding</keyword>
<dbReference type="GO" id="GO:0006412">
    <property type="term" value="P:translation"/>
    <property type="evidence" value="ECO:0007669"/>
    <property type="project" value="UniProtKB-UniRule"/>
</dbReference>
<keyword evidence="11" id="KW-1185">Reference proteome</keyword>
<dbReference type="Gene3D" id="3.30.1490.10">
    <property type="match status" value="1"/>
</dbReference>
<reference evidence="11" key="1">
    <citation type="submission" date="2012-02" db="EMBL/GenBank/DDBJ databases">
        <title>Complete genome sequence of Rickettsia australis strain Cutlack.</title>
        <authorList>
            <person name="Johnson S.L."/>
            <person name="Munk A.C."/>
            <person name="Han S."/>
            <person name="Bruce D.C."/>
            <person name="Dasch G.A."/>
        </authorList>
    </citation>
    <scope>NUCLEOTIDE SEQUENCE [LARGE SCALE GENOMIC DNA]</scope>
    <source>
        <strain evidence="11">Cutlack</strain>
    </source>
</reference>
<dbReference type="InterPro" id="IPR035987">
    <property type="entry name" value="Ribosomal_uS8_sf"/>
</dbReference>
<proteinExistence type="inferred from homology"/>
<dbReference type="HOGENOM" id="CLU_098428_0_0_5"/>
<dbReference type="OrthoDB" id="9802617at2"/>
<dbReference type="STRING" id="1105110.MC5_02860"/>
<keyword evidence="4 8" id="KW-0689">Ribosomal protein</keyword>
<evidence type="ECO:0000313" key="10">
    <source>
        <dbReference type="EMBL" id="AFC70930.1"/>
    </source>
</evidence>
<gene>
    <name evidence="8 10" type="primary">rpsH</name>
    <name evidence="10" type="ordered locus">MC5_02860</name>
</gene>
<dbReference type="FunFam" id="3.30.1370.30:FF:000002">
    <property type="entry name" value="30S ribosomal protein S8"/>
    <property type="match status" value="1"/>
</dbReference>
<evidence type="ECO:0000256" key="1">
    <source>
        <dbReference type="ARBA" id="ARBA00006471"/>
    </source>
</evidence>
<evidence type="ECO:0000256" key="8">
    <source>
        <dbReference type="HAMAP-Rule" id="MF_01302"/>
    </source>
</evidence>
<comment type="similarity">
    <text evidence="1 8 9">Belongs to the universal ribosomal protein uS8 family.</text>
</comment>
<evidence type="ECO:0000256" key="4">
    <source>
        <dbReference type="ARBA" id="ARBA00022980"/>
    </source>
</evidence>
<keyword evidence="2 8" id="KW-0699">rRNA-binding</keyword>
<dbReference type="Gene3D" id="3.30.1370.30">
    <property type="match status" value="1"/>
</dbReference>
<dbReference type="GO" id="GO:0003735">
    <property type="term" value="F:structural constituent of ribosome"/>
    <property type="evidence" value="ECO:0007669"/>
    <property type="project" value="InterPro"/>
</dbReference>
<sequence>MSMTDNVADMLTRIRNAYKSKLINVSFPSSKIKTSILDVLQKEGYIKDYVTTQKNNISYTEVALKYSVNGDASICEIHRVSKPGKRVYSAIKALKGYYNNMGIYILSTPYGVMSDREAHIKNVGGEVICKVF</sequence>
<evidence type="ECO:0000256" key="3">
    <source>
        <dbReference type="ARBA" id="ARBA00022884"/>
    </source>
</evidence>
<dbReference type="KEGG" id="rau:MC5_02860"/>
<dbReference type="PANTHER" id="PTHR11758">
    <property type="entry name" value="40S RIBOSOMAL PROTEIN S15A"/>
    <property type="match status" value="1"/>
</dbReference>
<accession>H8K6N7</accession>
<comment type="function">
    <text evidence="8">One of the primary rRNA binding proteins, it binds directly to 16S rRNA central domain where it helps coordinate assembly of the platform of the 30S subunit.</text>
</comment>
<evidence type="ECO:0000256" key="5">
    <source>
        <dbReference type="ARBA" id="ARBA00023274"/>
    </source>
</evidence>
<evidence type="ECO:0000256" key="2">
    <source>
        <dbReference type="ARBA" id="ARBA00022730"/>
    </source>
</evidence>
<dbReference type="GO" id="GO:0019843">
    <property type="term" value="F:rRNA binding"/>
    <property type="evidence" value="ECO:0007669"/>
    <property type="project" value="UniProtKB-UniRule"/>
</dbReference>
<protein>
    <recommendedName>
        <fullName evidence="6 8">Small ribosomal subunit protein uS8</fullName>
    </recommendedName>
</protein>
<evidence type="ECO:0000313" key="11">
    <source>
        <dbReference type="Proteomes" id="UP000007589"/>
    </source>
</evidence>
<dbReference type="FunFam" id="3.30.1490.10:FF:000001">
    <property type="entry name" value="30S ribosomal protein S8"/>
    <property type="match status" value="1"/>
</dbReference>
<dbReference type="GO" id="GO:0005840">
    <property type="term" value="C:ribosome"/>
    <property type="evidence" value="ECO:0007669"/>
    <property type="project" value="UniProtKB-KW"/>
</dbReference>
<dbReference type="GO" id="GO:0005737">
    <property type="term" value="C:cytoplasm"/>
    <property type="evidence" value="ECO:0007669"/>
    <property type="project" value="UniProtKB-ARBA"/>
</dbReference>
<organism evidence="10 11">
    <name type="scientific">Rickettsia australis (strain Cutlack)</name>
    <dbReference type="NCBI Taxonomy" id="1105110"/>
    <lineage>
        <taxon>Bacteria</taxon>
        <taxon>Pseudomonadati</taxon>
        <taxon>Pseudomonadota</taxon>
        <taxon>Alphaproteobacteria</taxon>
        <taxon>Rickettsiales</taxon>
        <taxon>Rickettsiaceae</taxon>
        <taxon>Rickettsieae</taxon>
        <taxon>Rickettsia</taxon>
        <taxon>spotted fever group</taxon>
    </lineage>
</organism>
<keyword evidence="5 8" id="KW-0687">Ribonucleoprotein</keyword>
<evidence type="ECO:0000256" key="6">
    <source>
        <dbReference type="ARBA" id="ARBA00035258"/>
    </source>
</evidence>
<dbReference type="GO" id="GO:1990904">
    <property type="term" value="C:ribonucleoprotein complex"/>
    <property type="evidence" value="ECO:0007669"/>
    <property type="project" value="UniProtKB-KW"/>
</dbReference>